<proteinExistence type="inferred from homology"/>
<dbReference type="Pfam" id="PF00201">
    <property type="entry name" value="UDPGT"/>
    <property type="match status" value="1"/>
</dbReference>
<comment type="caution">
    <text evidence="5">The sequence shown here is derived from an EMBL/GenBank/DDBJ whole genome shotgun (WGS) entry which is preliminary data.</text>
</comment>
<reference evidence="5" key="1">
    <citation type="submission" date="2020-06" db="EMBL/GenBank/DDBJ databases">
        <authorList>
            <person name="Li T."/>
            <person name="Hu X."/>
            <person name="Zhang T."/>
            <person name="Song X."/>
            <person name="Zhang H."/>
            <person name="Dai N."/>
            <person name="Sheng W."/>
            <person name="Hou X."/>
            <person name="Wei L."/>
        </authorList>
    </citation>
    <scope>NUCLEOTIDE SEQUENCE</scope>
    <source>
        <strain evidence="5">G01</strain>
        <tissue evidence="5">Leaf</tissue>
    </source>
</reference>
<dbReference type="PANTHER" id="PTHR48045">
    <property type="entry name" value="UDP-GLYCOSYLTRANSFERASE 72B1"/>
    <property type="match status" value="1"/>
</dbReference>
<evidence type="ECO:0000256" key="2">
    <source>
        <dbReference type="ARBA" id="ARBA00022679"/>
    </source>
</evidence>
<gene>
    <name evidence="5" type="ORF">Sangu_0318000</name>
</gene>
<organism evidence="5">
    <name type="scientific">Sesamum angustifolium</name>
    <dbReference type="NCBI Taxonomy" id="2727405"/>
    <lineage>
        <taxon>Eukaryota</taxon>
        <taxon>Viridiplantae</taxon>
        <taxon>Streptophyta</taxon>
        <taxon>Embryophyta</taxon>
        <taxon>Tracheophyta</taxon>
        <taxon>Spermatophyta</taxon>
        <taxon>Magnoliopsida</taxon>
        <taxon>eudicotyledons</taxon>
        <taxon>Gunneridae</taxon>
        <taxon>Pentapetalae</taxon>
        <taxon>asterids</taxon>
        <taxon>lamiids</taxon>
        <taxon>Lamiales</taxon>
        <taxon>Pedaliaceae</taxon>
        <taxon>Sesamum</taxon>
    </lineage>
</organism>
<evidence type="ECO:0000256" key="3">
    <source>
        <dbReference type="RuleBase" id="RU003718"/>
    </source>
</evidence>
<dbReference type="GO" id="GO:0008194">
    <property type="term" value="F:UDP-glycosyltransferase activity"/>
    <property type="evidence" value="ECO:0007669"/>
    <property type="project" value="InterPro"/>
</dbReference>
<keyword evidence="2 3" id="KW-0808">Transferase</keyword>
<dbReference type="AlphaFoldDB" id="A0AAW2QQP9"/>
<accession>A0AAW2QQP9</accession>
<dbReference type="PROSITE" id="PS00375">
    <property type="entry name" value="UDPGT"/>
    <property type="match status" value="1"/>
</dbReference>
<evidence type="ECO:0000256" key="1">
    <source>
        <dbReference type="ARBA" id="ARBA00009995"/>
    </source>
</evidence>
<dbReference type="Gene3D" id="3.40.50.2000">
    <property type="entry name" value="Glycogen Phosphorylase B"/>
    <property type="match status" value="1"/>
</dbReference>
<feature type="compositionally biased region" description="Basic and acidic residues" evidence="4">
    <location>
        <begin position="208"/>
        <end position="217"/>
    </location>
</feature>
<dbReference type="SUPFAM" id="SSF53756">
    <property type="entry name" value="UDP-Glycosyltransferase/glycogen phosphorylase"/>
    <property type="match status" value="1"/>
</dbReference>
<comment type="similarity">
    <text evidence="1 3">Belongs to the UDP-glycosyltransferase family.</text>
</comment>
<dbReference type="CDD" id="cd03784">
    <property type="entry name" value="GT1_Gtf-like"/>
    <property type="match status" value="1"/>
</dbReference>
<feature type="region of interest" description="Disordered" evidence="4">
    <location>
        <begin position="150"/>
        <end position="170"/>
    </location>
</feature>
<dbReference type="EMBL" id="JACGWK010000002">
    <property type="protein sequence ID" value="KAL0369999.1"/>
    <property type="molecule type" value="Genomic_DNA"/>
</dbReference>
<sequence>MVVKWAPQKKVLAHAAVGGFLTHCGWNSTLESMCEGVPLICRPCFADQLVNARYMTHVWRVGLELEDFKQISIEKGIKTLMVLFGIVRWYTPNLGHLNHYNLRLISSSLDQPIFLISYFPCWPSLLGIQCSSLPDNSLRDYQTRCQLRDETFEEKEDSDRSEERSEKKVRLHMRGPKRLREFNRSYTSFTPPILRWRMPMNTSLTPEGPRKAPRESWPEASQQAKQFKLDIGIHPYPFFSAAGRATIPRRPYKNQDIT</sequence>
<dbReference type="InterPro" id="IPR002213">
    <property type="entry name" value="UDP_glucos_trans"/>
</dbReference>
<feature type="compositionally biased region" description="Basic and acidic residues" evidence="4">
    <location>
        <begin position="157"/>
        <end position="168"/>
    </location>
</feature>
<dbReference type="PANTHER" id="PTHR48045:SF31">
    <property type="entry name" value="UDP-GLYCOSYLTRANSFERASE 76B1-LIKE"/>
    <property type="match status" value="1"/>
</dbReference>
<evidence type="ECO:0000313" key="5">
    <source>
        <dbReference type="EMBL" id="KAL0369999.1"/>
    </source>
</evidence>
<feature type="region of interest" description="Disordered" evidence="4">
    <location>
        <begin position="200"/>
        <end position="222"/>
    </location>
</feature>
<reference evidence="5" key="2">
    <citation type="journal article" date="2024" name="Plant">
        <title>Genomic evolution and insights into agronomic trait innovations of Sesamum species.</title>
        <authorList>
            <person name="Miao H."/>
            <person name="Wang L."/>
            <person name="Qu L."/>
            <person name="Liu H."/>
            <person name="Sun Y."/>
            <person name="Le M."/>
            <person name="Wang Q."/>
            <person name="Wei S."/>
            <person name="Zheng Y."/>
            <person name="Lin W."/>
            <person name="Duan Y."/>
            <person name="Cao H."/>
            <person name="Xiong S."/>
            <person name="Wang X."/>
            <person name="Wei L."/>
            <person name="Li C."/>
            <person name="Ma Q."/>
            <person name="Ju M."/>
            <person name="Zhao R."/>
            <person name="Li G."/>
            <person name="Mu C."/>
            <person name="Tian Q."/>
            <person name="Mei H."/>
            <person name="Zhang T."/>
            <person name="Gao T."/>
            <person name="Zhang H."/>
        </authorList>
    </citation>
    <scope>NUCLEOTIDE SEQUENCE</scope>
    <source>
        <strain evidence="5">G01</strain>
    </source>
</reference>
<keyword evidence="3" id="KW-0328">Glycosyltransferase</keyword>
<evidence type="ECO:0000256" key="4">
    <source>
        <dbReference type="SAM" id="MobiDB-lite"/>
    </source>
</evidence>
<name>A0AAW2QQP9_9LAMI</name>
<dbReference type="InterPro" id="IPR035595">
    <property type="entry name" value="UDP_glycos_trans_CS"/>
</dbReference>
<protein>
    <submittedName>
        <fullName evidence="5">UDP-glucose iridoid glucosyltransferase</fullName>
    </submittedName>
</protein>